<accession>A0A9X8N930</accession>
<proteinExistence type="predicted"/>
<evidence type="ECO:0000313" key="3">
    <source>
        <dbReference type="Proteomes" id="UP000184388"/>
    </source>
</evidence>
<feature type="compositionally biased region" description="Polar residues" evidence="1">
    <location>
        <begin position="60"/>
        <end position="71"/>
    </location>
</feature>
<organism evidence="2 3">
    <name type="scientific">Streptomyces yunnanensis</name>
    <dbReference type="NCBI Taxonomy" id="156453"/>
    <lineage>
        <taxon>Bacteria</taxon>
        <taxon>Bacillati</taxon>
        <taxon>Actinomycetota</taxon>
        <taxon>Actinomycetes</taxon>
        <taxon>Kitasatosporales</taxon>
        <taxon>Streptomycetaceae</taxon>
        <taxon>Streptomyces</taxon>
    </lineage>
</organism>
<dbReference type="Proteomes" id="UP000184388">
    <property type="component" value="Unassembled WGS sequence"/>
</dbReference>
<evidence type="ECO:0000256" key="1">
    <source>
        <dbReference type="SAM" id="MobiDB-lite"/>
    </source>
</evidence>
<protein>
    <submittedName>
        <fullName evidence="2">Uncharacterized protein</fullName>
    </submittedName>
</protein>
<gene>
    <name evidence="2" type="ORF">SAMN05216268_13441</name>
</gene>
<feature type="compositionally biased region" description="Low complexity" evidence="1">
    <location>
        <begin position="78"/>
        <end position="87"/>
    </location>
</feature>
<sequence length="171" mass="18471">MHNSALLQALIRPDHHRLIRPLKSRRNRPLQRERKQLQRLARTAQLQRLAHKAPPWPRPTHTSGSKTTTRSPPDHNRSAGAANASRSPHSAIAASNALEACTSSSLIAPNCSYASCAMLTVAVRRTAVTDTPPMLSLGGIMPCPISGALVVQPVLVRWAPICRLQPATAPA</sequence>
<feature type="region of interest" description="Disordered" evidence="1">
    <location>
        <begin position="47"/>
        <end position="88"/>
    </location>
</feature>
<evidence type="ECO:0000313" key="2">
    <source>
        <dbReference type="EMBL" id="SHN31635.1"/>
    </source>
</evidence>
<dbReference type="EMBL" id="FRBK01000034">
    <property type="protein sequence ID" value="SHN31635.1"/>
    <property type="molecule type" value="Genomic_DNA"/>
</dbReference>
<reference evidence="3" key="1">
    <citation type="submission" date="2016-11" db="EMBL/GenBank/DDBJ databases">
        <authorList>
            <person name="Jaros S."/>
            <person name="Januszkiewicz K."/>
            <person name="Wedrychowicz H."/>
        </authorList>
    </citation>
    <scope>NUCLEOTIDE SEQUENCE [LARGE SCALE GENOMIC DNA]</scope>
    <source>
        <strain evidence="3">CGMCC 4.3555</strain>
    </source>
</reference>
<name>A0A9X8N930_9ACTN</name>
<dbReference type="AlphaFoldDB" id="A0A9X8N930"/>
<comment type="caution">
    <text evidence="2">The sequence shown here is derived from an EMBL/GenBank/DDBJ whole genome shotgun (WGS) entry which is preliminary data.</text>
</comment>